<feature type="domain" description="Response regulatory" evidence="4">
    <location>
        <begin position="33"/>
        <end position="152"/>
    </location>
</feature>
<dbReference type="InterPro" id="IPR011006">
    <property type="entry name" value="CheY-like_superfamily"/>
</dbReference>
<reference evidence="5 6" key="1">
    <citation type="journal article" date="2010" name="Int. J. Syst. Evol. Microbiol.">
        <title>Reclassification of Herbaspirillum putei as a later heterotypic synonym of Herbaspirillum huttiense, with the description of H. huttiense subsp. huttiense subsp. nov. and H. huttiense subsp. putei subsp. nov., comb. nov., and description of Herbaspirillum aquaticum sp. nov.</title>
        <authorList>
            <person name="Dobritsa A.P."/>
            <person name="Reddy M.C."/>
            <person name="Samadpour M."/>
        </authorList>
    </citation>
    <scope>NUCLEOTIDE SEQUENCE [LARGE SCALE GENOMIC DNA]</scope>
    <source>
        <strain evidence="5 6">IEH 4430</strain>
    </source>
</reference>
<dbReference type="InterPro" id="IPR001789">
    <property type="entry name" value="Sig_transdc_resp-reg_receiver"/>
</dbReference>
<gene>
    <name evidence="5" type="ORF">CEJ45_22605</name>
</gene>
<dbReference type="SMART" id="SM00448">
    <property type="entry name" value="REC"/>
    <property type="match status" value="1"/>
</dbReference>
<proteinExistence type="predicted"/>
<dbReference type="PROSITE" id="PS50110">
    <property type="entry name" value="RESPONSE_REGULATORY"/>
    <property type="match status" value="1"/>
</dbReference>
<organism evidence="5 6">
    <name type="scientific">Herbaspirillum aquaticum</name>
    <dbReference type="NCBI Taxonomy" id="568783"/>
    <lineage>
        <taxon>Bacteria</taxon>
        <taxon>Pseudomonadati</taxon>
        <taxon>Pseudomonadota</taxon>
        <taxon>Betaproteobacteria</taxon>
        <taxon>Burkholderiales</taxon>
        <taxon>Oxalobacteraceae</taxon>
        <taxon>Herbaspirillum</taxon>
    </lineage>
</organism>
<evidence type="ECO:0000313" key="6">
    <source>
        <dbReference type="Proteomes" id="UP000214747"/>
    </source>
</evidence>
<evidence type="ECO:0000259" key="4">
    <source>
        <dbReference type="PROSITE" id="PS50110"/>
    </source>
</evidence>
<dbReference type="GO" id="GO:0000160">
    <property type="term" value="P:phosphorelay signal transduction system"/>
    <property type="evidence" value="ECO:0007669"/>
    <property type="project" value="InterPro"/>
</dbReference>
<dbReference type="Gene3D" id="3.40.50.2300">
    <property type="match status" value="1"/>
</dbReference>
<keyword evidence="1 2" id="KW-0597">Phosphoprotein</keyword>
<evidence type="ECO:0000256" key="2">
    <source>
        <dbReference type="PROSITE-ProRule" id="PRU00169"/>
    </source>
</evidence>
<feature type="region of interest" description="Disordered" evidence="3">
    <location>
        <begin position="159"/>
        <end position="178"/>
    </location>
</feature>
<evidence type="ECO:0000256" key="1">
    <source>
        <dbReference type="ARBA" id="ARBA00022553"/>
    </source>
</evidence>
<evidence type="ECO:0000256" key="3">
    <source>
        <dbReference type="SAM" id="MobiDB-lite"/>
    </source>
</evidence>
<accession>A0A225SM21</accession>
<dbReference type="SUPFAM" id="SSF52172">
    <property type="entry name" value="CheY-like"/>
    <property type="match status" value="1"/>
</dbReference>
<dbReference type="Pfam" id="PF00072">
    <property type="entry name" value="Response_reg"/>
    <property type="match status" value="1"/>
</dbReference>
<sequence length="178" mass="19764">MRPVGRQGRVVRRIMDDILNSRPQRESDGTPLRIFLVEDSEDVRDLIVESLAEIAGVRLVGYAETELEALRDLQQNSYDVLILDIQLKQGNGMSLLQSLARSNTRRQSEVKVVFSNHVSPTYRRVGVQCGVQHFFDKSSELPLLCDLLEELAAQRAGKFGRTSSSNNSPQGPAQAGGL</sequence>
<protein>
    <submittedName>
        <fullName evidence="5">Response regulator</fullName>
    </submittedName>
</protein>
<dbReference type="AlphaFoldDB" id="A0A225SM21"/>
<evidence type="ECO:0000313" key="5">
    <source>
        <dbReference type="EMBL" id="OWY32127.1"/>
    </source>
</evidence>
<feature type="modified residue" description="4-aspartylphosphate" evidence="2">
    <location>
        <position position="84"/>
    </location>
</feature>
<feature type="compositionally biased region" description="Polar residues" evidence="3">
    <location>
        <begin position="161"/>
        <end position="171"/>
    </location>
</feature>
<dbReference type="InterPro" id="IPR050595">
    <property type="entry name" value="Bact_response_regulator"/>
</dbReference>
<comment type="caution">
    <text evidence="5">The sequence shown here is derived from an EMBL/GenBank/DDBJ whole genome shotgun (WGS) entry which is preliminary data.</text>
</comment>
<dbReference type="CDD" id="cd00156">
    <property type="entry name" value="REC"/>
    <property type="match status" value="1"/>
</dbReference>
<dbReference type="EMBL" id="NJGV01000029">
    <property type="protein sequence ID" value="OWY32127.1"/>
    <property type="molecule type" value="Genomic_DNA"/>
</dbReference>
<name>A0A225SM21_9BURK</name>
<dbReference type="PANTHER" id="PTHR44591">
    <property type="entry name" value="STRESS RESPONSE REGULATOR PROTEIN 1"/>
    <property type="match status" value="1"/>
</dbReference>
<dbReference type="Proteomes" id="UP000214747">
    <property type="component" value="Unassembled WGS sequence"/>
</dbReference>
<keyword evidence="6" id="KW-1185">Reference proteome</keyword>
<dbReference type="PANTHER" id="PTHR44591:SF3">
    <property type="entry name" value="RESPONSE REGULATORY DOMAIN-CONTAINING PROTEIN"/>
    <property type="match status" value="1"/>
</dbReference>